<reference evidence="3" key="1">
    <citation type="submission" date="2020-12" db="EMBL/GenBank/DDBJ databases">
        <title>Methylobrevis albus sp. nov., isolated from fresh water lack sediment.</title>
        <authorList>
            <person name="Zou Q."/>
        </authorList>
    </citation>
    <scope>NUCLEOTIDE SEQUENCE</scope>
    <source>
        <strain evidence="3">L22</strain>
    </source>
</reference>
<proteinExistence type="predicted"/>
<name>A0A931I0V5_9HYPH</name>
<evidence type="ECO:0000256" key="1">
    <source>
        <dbReference type="SAM" id="SignalP"/>
    </source>
</evidence>
<dbReference type="EMBL" id="JADZLT010000040">
    <property type="protein sequence ID" value="MBH0236916.1"/>
    <property type="molecule type" value="Genomic_DNA"/>
</dbReference>
<feature type="domain" description="Excalibur calcium-binding" evidence="2">
    <location>
        <begin position="103"/>
        <end position="138"/>
    </location>
</feature>
<feature type="chain" id="PRO_5036735638" evidence="1">
    <location>
        <begin position="24"/>
        <end position="142"/>
    </location>
</feature>
<dbReference type="Proteomes" id="UP000631694">
    <property type="component" value="Unassembled WGS sequence"/>
</dbReference>
<keyword evidence="4" id="KW-1185">Reference proteome</keyword>
<dbReference type="InterPro" id="IPR008613">
    <property type="entry name" value="Excalibur_Ca-bd_domain"/>
</dbReference>
<keyword evidence="1" id="KW-0732">Signal</keyword>
<protein>
    <submittedName>
        <fullName evidence="3">Excalibur calcium-binding domain-containing protein</fullName>
    </submittedName>
</protein>
<evidence type="ECO:0000313" key="3">
    <source>
        <dbReference type="EMBL" id="MBH0236916.1"/>
    </source>
</evidence>
<dbReference type="Pfam" id="PF05901">
    <property type="entry name" value="Excalibur"/>
    <property type="match status" value="1"/>
</dbReference>
<organism evidence="3 4">
    <name type="scientific">Methylobrevis albus</name>
    <dbReference type="NCBI Taxonomy" id="2793297"/>
    <lineage>
        <taxon>Bacteria</taxon>
        <taxon>Pseudomonadati</taxon>
        <taxon>Pseudomonadota</taxon>
        <taxon>Alphaproteobacteria</taxon>
        <taxon>Hyphomicrobiales</taxon>
        <taxon>Pleomorphomonadaceae</taxon>
        <taxon>Methylobrevis</taxon>
    </lineage>
</organism>
<dbReference type="RefSeq" id="WP_197310158.1">
    <property type="nucleotide sequence ID" value="NZ_JADZLT010000040.1"/>
</dbReference>
<evidence type="ECO:0000313" key="4">
    <source>
        <dbReference type="Proteomes" id="UP000631694"/>
    </source>
</evidence>
<sequence>MTIPKARSSVRIVLALAATMAQAVPAAAQKCSANHTCRDFSTCADALADFRLCRRTDLDRDGDGIPCETLCGGDAAAFGLRQAAPAPGGFGLIDAGGGFSCRPRKTCGQMASCDEARYHLESCGNRRLDRDRDGTPCEGLCR</sequence>
<feature type="signal peptide" evidence="1">
    <location>
        <begin position="1"/>
        <end position="23"/>
    </location>
</feature>
<evidence type="ECO:0000259" key="2">
    <source>
        <dbReference type="SMART" id="SM00894"/>
    </source>
</evidence>
<accession>A0A931I0V5</accession>
<dbReference type="AlphaFoldDB" id="A0A931I0V5"/>
<comment type="caution">
    <text evidence="3">The sequence shown here is derived from an EMBL/GenBank/DDBJ whole genome shotgun (WGS) entry which is preliminary data.</text>
</comment>
<dbReference type="SMART" id="SM00894">
    <property type="entry name" value="Excalibur"/>
    <property type="match status" value="2"/>
</dbReference>
<gene>
    <name evidence="3" type="ORF">I5731_03685</name>
</gene>
<feature type="domain" description="Excalibur calcium-binding" evidence="2">
    <location>
        <begin position="39"/>
        <end position="68"/>
    </location>
</feature>